<feature type="non-terminal residue" evidence="2">
    <location>
        <position position="1"/>
    </location>
</feature>
<name>A0A2G9U5R5_TELCI</name>
<sequence length="483" mass="53824">DLVRVLEEAHEKHPQSQLLTAFTACSNITGICMDVPRISAILKKYGTLSVWDYASSAPYVEINVNGAHPVDAVFFSGHKFVGGVSTPGVLVVKKSLIKATAPKRIGGGTVSSSGEWYLKDAEYREEGGTPDSVGIIRLALAVKLKRADRPSGLFLHHNYISALLNDLFGVQSRAGCMCAGPYAQYLMGIDEELALQYLDALREADGLDRTHLRRVGEYSSHEMLRPGFTRVSIPYFWTDEQYQLNCESAEWHHHKQRTFHARKWLGHVTFTSNGMVVEDKKKDVSAPLSPRSALKEAHQLADESLAMMEKVAERAREVPVTYPPLPYQPRPYPVGGDYFEGQVDNTKVVNHVIVNDENVLDNGEAVKESDFEELCQPCSSGDDGDLQCPLNPADRGKGSLGEFGTDEESESAKELDDWDKRVVVRRRELTAVEEARIPWHKPPLEMYRRVSEAIHGLDMIKASAIDDMSLCMILRSILDIINV</sequence>
<dbReference type="Gene3D" id="3.40.640.10">
    <property type="entry name" value="Type I PLP-dependent aspartate aminotransferase-like (Major domain)"/>
    <property type="match status" value="1"/>
</dbReference>
<accession>A0A2G9U5R5</accession>
<gene>
    <name evidence="2" type="ORF">TELCIR_12806</name>
</gene>
<dbReference type="InterPro" id="IPR015424">
    <property type="entry name" value="PyrdxlP-dep_Trfase"/>
</dbReference>
<dbReference type="SUPFAM" id="SSF53383">
    <property type="entry name" value="PLP-dependent transferases"/>
    <property type="match status" value="1"/>
</dbReference>
<reference evidence="2 3" key="1">
    <citation type="submission" date="2015-09" db="EMBL/GenBank/DDBJ databases">
        <title>Draft genome of the parasitic nematode Teladorsagia circumcincta isolate WARC Sus (inbred).</title>
        <authorList>
            <person name="Mitreva M."/>
        </authorList>
    </citation>
    <scope>NUCLEOTIDE SEQUENCE [LARGE SCALE GENOMIC DNA]</scope>
    <source>
        <strain evidence="2 3">S</strain>
    </source>
</reference>
<proteinExistence type="predicted"/>
<dbReference type="OrthoDB" id="420046at2759"/>
<organism evidence="2 3">
    <name type="scientific">Teladorsagia circumcincta</name>
    <name type="common">Brown stomach worm</name>
    <name type="synonym">Ostertagia circumcincta</name>
    <dbReference type="NCBI Taxonomy" id="45464"/>
    <lineage>
        <taxon>Eukaryota</taxon>
        <taxon>Metazoa</taxon>
        <taxon>Ecdysozoa</taxon>
        <taxon>Nematoda</taxon>
        <taxon>Chromadorea</taxon>
        <taxon>Rhabditida</taxon>
        <taxon>Rhabditina</taxon>
        <taxon>Rhabditomorpha</taxon>
        <taxon>Strongyloidea</taxon>
        <taxon>Trichostrongylidae</taxon>
        <taxon>Teladorsagia</taxon>
    </lineage>
</organism>
<dbReference type="Pfam" id="PF00266">
    <property type="entry name" value="Aminotran_5"/>
    <property type="match status" value="1"/>
</dbReference>
<dbReference type="InterPro" id="IPR000192">
    <property type="entry name" value="Aminotrans_V_dom"/>
</dbReference>
<keyword evidence="3" id="KW-1185">Reference proteome</keyword>
<dbReference type="EMBL" id="KZ348945">
    <property type="protein sequence ID" value="PIO65518.1"/>
    <property type="molecule type" value="Genomic_DNA"/>
</dbReference>
<protein>
    <recommendedName>
        <fullName evidence="1">Aminotransferase class V domain-containing protein</fullName>
    </recommendedName>
</protein>
<dbReference type="InterPro" id="IPR015422">
    <property type="entry name" value="PyrdxlP-dep_Trfase_small"/>
</dbReference>
<evidence type="ECO:0000259" key="1">
    <source>
        <dbReference type="Pfam" id="PF00266"/>
    </source>
</evidence>
<dbReference type="AlphaFoldDB" id="A0A2G9U5R5"/>
<evidence type="ECO:0000313" key="3">
    <source>
        <dbReference type="Proteomes" id="UP000230423"/>
    </source>
</evidence>
<dbReference type="PANTHER" id="PTHR43686">
    <property type="entry name" value="SULFURTRANSFERASE-RELATED"/>
    <property type="match status" value="1"/>
</dbReference>
<evidence type="ECO:0000313" key="2">
    <source>
        <dbReference type="EMBL" id="PIO65518.1"/>
    </source>
</evidence>
<dbReference type="Proteomes" id="UP000230423">
    <property type="component" value="Unassembled WGS sequence"/>
</dbReference>
<dbReference type="PANTHER" id="PTHR43686:SF1">
    <property type="entry name" value="AMINOTRAN_5 DOMAIN-CONTAINING PROTEIN"/>
    <property type="match status" value="1"/>
</dbReference>
<feature type="domain" description="Aminotransferase class V" evidence="1">
    <location>
        <begin position="18"/>
        <end position="144"/>
    </location>
</feature>
<dbReference type="InterPro" id="IPR015421">
    <property type="entry name" value="PyrdxlP-dep_Trfase_major"/>
</dbReference>
<dbReference type="Gene3D" id="3.90.1150.10">
    <property type="entry name" value="Aspartate Aminotransferase, domain 1"/>
    <property type="match status" value="1"/>
</dbReference>